<feature type="compositionally biased region" description="Polar residues" evidence="1">
    <location>
        <begin position="90"/>
        <end position="104"/>
    </location>
</feature>
<protein>
    <submittedName>
        <fullName evidence="2">Uncharacterized protein</fullName>
    </submittedName>
</protein>
<reference evidence="2" key="1">
    <citation type="submission" date="2020-05" db="EMBL/GenBank/DDBJ databases">
        <title>WGS assembly of Panicum virgatum.</title>
        <authorList>
            <person name="Lovell J.T."/>
            <person name="Jenkins J."/>
            <person name="Shu S."/>
            <person name="Juenger T.E."/>
            <person name="Schmutz J."/>
        </authorList>
    </citation>
    <scope>NUCLEOTIDE SEQUENCE</scope>
    <source>
        <strain evidence="2">AP13</strain>
    </source>
</reference>
<dbReference type="AlphaFoldDB" id="A0A8T0SAM2"/>
<proteinExistence type="predicted"/>
<sequence>MDGAAAAEDPARKAWGGAAASKPIRIFCAGAHTCEPPVVARCSAYTKRSRRIINCLCLCALQFFNESLKCPALRREEIKKQNRKGEQARLSRTGTPGTVTSSPRRAQISGRRRSGEVTELTAQASGAEREVELWRGAAQST</sequence>
<keyword evidence="3" id="KW-1185">Reference proteome</keyword>
<name>A0A8T0SAM2_PANVG</name>
<evidence type="ECO:0000313" key="3">
    <source>
        <dbReference type="Proteomes" id="UP000823388"/>
    </source>
</evidence>
<organism evidence="2 3">
    <name type="scientific">Panicum virgatum</name>
    <name type="common">Blackwell switchgrass</name>
    <dbReference type="NCBI Taxonomy" id="38727"/>
    <lineage>
        <taxon>Eukaryota</taxon>
        <taxon>Viridiplantae</taxon>
        <taxon>Streptophyta</taxon>
        <taxon>Embryophyta</taxon>
        <taxon>Tracheophyta</taxon>
        <taxon>Spermatophyta</taxon>
        <taxon>Magnoliopsida</taxon>
        <taxon>Liliopsida</taxon>
        <taxon>Poales</taxon>
        <taxon>Poaceae</taxon>
        <taxon>PACMAD clade</taxon>
        <taxon>Panicoideae</taxon>
        <taxon>Panicodae</taxon>
        <taxon>Paniceae</taxon>
        <taxon>Panicinae</taxon>
        <taxon>Panicum</taxon>
        <taxon>Panicum sect. Hiantes</taxon>
    </lineage>
</organism>
<dbReference type="EMBL" id="CM029045">
    <property type="protein sequence ID" value="KAG2595277.1"/>
    <property type="molecule type" value="Genomic_DNA"/>
</dbReference>
<feature type="region of interest" description="Disordered" evidence="1">
    <location>
        <begin position="80"/>
        <end position="124"/>
    </location>
</feature>
<dbReference type="Proteomes" id="UP000823388">
    <property type="component" value="Chromosome 5K"/>
</dbReference>
<comment type="caution">
    <text evidence="2">The sequence shown here is derived from an EMBL/GenBank/DDBJ whole genome shotgun (WGS) entry which is preliminary data.</text>
</comment>
<evidence type="ECO:0000256" key="1">
    <source>
        <dbReference type="SAM" id="MobiDB-lite"/>
    </source>
</evidence>
<evidence type="ECO:0000313" key="2">
    <source>
        <dbReference type="EMBL" id="KAG2595277.1"/>
    </source>
</evidence>
<feature type="compositionally biased region" description="Basic and acidic residues" evidence="1">
    <location>
        <begin position="80"/>
        <end position="89"/>
    </location>
</feature>
<gene>
    <name evidence="2" type="ORF">PVAP13_5KG064074</name>
</gene>
<accession>A0A8T0SAM2</accession>